<gene>
    <name evidence="2" type="ORF">SAMN06893097_106286</name>
</gene>
<feature type="region of interest" description="Disordered" evidence="1">
    <location>
        <begin position="1"/>
        <end position="34"/>
    </location>
</feature>
<dbReference type="AlphaFoldDB" id="A0A285EH09"/>
<accession>A0A285EH09</accession>
<evidence type="ECO:0000256" key="1">
    <source>
        <dbReference type="SAM" id="MobiDB-lite"/>
    </source>
</evidence>
<keyword evidence="3" id="KW-1185">Reference proteome</keyword>
<proteinExistence type="predicted"/>
<protein>
    <submittedName>
        <fullName evidence="2">Uncharacterized protein</fullName>
    </submittedName>
</protein>
<organism evidence="2 3">
    <name type="scientific">Geodermatophilus sabuli</name>
    <dbReference type="NCBI Taxonomy" id="1564158"/>
    <lineage>
        <taxon>Bacteria</taxon>
        <taxon>Bacillati</taxon>
        <taxon>Actinomycetota</taxon>
        <taxon>Actinomycetes</taxon>
        <taxon>Geodermatophilales</taxon>
        <taxon>Geodermatophilaceae</taxon>
        <taxon>Geodermatophilus</taxon>
    </lineage>
</organism>
<reference evidence="2 3" key="1">
    <citation type="submission" date="2017-09" db="EMBL/GenBank/DDBJ databases">
        <authorList>
            <person name="Ehlers B."/>
            <person name="Leendertz F.H."/>
        </authorList>
    </citation>
    <scope>NUCLEOTIDE SEQUENCE [LARGE SCALE GENOMIC DNA]</scope>
    <source>
        <strain evidence="2 3">DSM 46844</strain>
    </source>
</reference>
<evidence type="ECO:0000313" key="2">
    <source>
        <dbReference type="EMBL" id="SNX97336.1"/>
    </source>
</evidence>
<dbReference type="Proteomes" id="UP000219514">
    <property type="component" value="Unassembled WGS sequence"/>
</dbReference>
<evidence type="ECO:0000313" key="3">
    <source>
        <dbReference type="Proteomes" id="UP000219514"/>
    </source>
</evidence>
<name>A0A285EH09_9ACTN</name>
<dbReference type="EMBL" id="OBDO01000006">
    <property type="protein sequence ID" value="SNX97336.1"/>
    <property type="molecule type" value="Genomic_DNA"/>
</dbReference>
<feature type="region of interest" description="Disordered" evidence="1">
    <location>
        <begin position="198"/>
        <end position="222"/>
    </location>
</feature>
<sequence>MSESPMSESTHGETVAKPVPDGMPVLRRGKHRNPSRGACFMEYTALLAGEPFTDHPRCVDGELAAILRAANDMLSNADRRLLVPLLGRAIGLTVEPPPPGPTGYRRAAVRRRRELTAPYRERTARLRREATSRFLTAVEPSSSPDTRASLERTGELSWVFWETLTEPASLSTSPEYVRRLIHRLHVLHDCYEQAMDDLGIPRRGSTGRSPAREAAPHPIPAR</sequence>